<accession>A0ABY4RKG5</accession>
<sequence>MKRFLVAIAAVMMLLSLVACNSAPAGSSGAPAAAGNKVLFVGRDSGGDGITAKRLKQEHGLEVTVVADKELTAEKANGMALIYVSESVNSNKIKDIFVNIPIPVVYAEPQSTSDTGMADVEAYGSLTGGNAAKTIEIKDGSSPLAAGLQGKIDVYKDNGKMGFAIPGKEAIVVATVPGEDQKATIFAYDKGVKNVKGNTVAAREVYFYMFEGEEINQTDDGWKLFDAAVQWALGKK</sequence>
<organism evidence="2 3">
    <name type="scientific">Paenibacillus konkukensis</name>
    <dbReference type="NCBI Taxonomy" id="2020716"/>
    <lineage>
        <taxon>Bacteria</taxon>
        <taxon>Bacillati</taxon>
        <taxon>Bacillota</taxon>
        <taxon>Bacilli</taxon>
        <taxon>Bacillales</taxon>
        <taxon>Paenibacillaceae</taxon>
        <taxon>Paenibacillus</taxon>
    </lineage>
</organism>
<dbReference type="PROSITE" id="PS51257">
    <property type="entry name" value="PROKAR_LIPOPROTEIN"/>
    <property type="match status" value="1"/>
</dbReference>
<dbReference type="RefSeq" id="WP_249864004.1">
    <property type="nucleotide sequence ID" value="NZ_CP027059.1"/>
</dbReference>
<keyword evidence="1" id="KW-0732">Signal</keyword>
<protein>
    <recommendedName>
        <fullName evidence="4">Lipoprotein</fullName>
    </recommendedName>
</protein>
<evidence type="ECO:0000313" key="2">
    <source>
        <dbReference type="EMBL" id="UQZ81802.1"/>
    </source>
</evidence>
<proteinExistence type="predicted"/>
<keyword evidence="3" id="KW-1185">Reference proteome</keyword>
<reference evidence="2" key="1">
    <citation type="submission" date="2018-02" db="EMBL/GenBank/DDBJ databases">
        <authorList>
            <person name="Kim S.-K."/>
            <person name="Jung H.-I."/>
            <person name="Lee S.-W."/>
        </authorList>
    </citation>
    <scope>NUCLEOTIDE SEQUENCE</scope>
    <source>
        <strain evidence="2">SK3146</strain>
    </source>
</reference>
<feature type="signal peptide" evidence="1">
    <location>
        <begin position="1"/>
        <end position="25"/>
    </location>
</feature>
<evidence type="ECO:0000256" key="1">
    <source>
        <dbReference type="SAM" id="SignalP"/>
    </source>
</evidence>
<evidence type="ECO:0000313" key="3">
    <source>
        <dbReference type="Proteomes" id="UP001057134"/>
    </source>
</evidence>
<name>A0ABY4RKG5_9BACL</name>
<dbReference type="EMBL" id="CP027059">
    <property type="protein sequence ID" value="UQZ81802.1"/>
    <property type="molecule type" value="Genomic_DNA"/>
</dbReference>
<dbReference type="Proteomes" id="UP001057134">
    <property type="component" value="Chromosome"/>
</dbReference>
<feature type="chain" id="PRO_5046682422" description="Lipoprotein" evidence="1">
    <location>
        <begin position="26"/>
        <end position="236"/>
    </location>
</feature>
<gene>
    <name evidence="2" type="ORF">SK3146_00958</name>
</gene>
<reference evidence="2" key="2">
    <citation type="journal article" date="2021" name="J Anim Sci Technol">
        <title>Complete genome sequence of Paenibacillus konkukensis sp. nov. SK3146 as a potential probiotic strain.</title>
        <authorList>
            <person name="Jung H.I."/>
            <person name="Park S."/>
            <person name="Niu K.M."/>
            <person name="Lee S.W."/>
            <person name="Kothari D."/>
            <person name="Yi K.J."/>
            <person name="Kim S.K."/>
        </authorList>
    </citation>
    <scope>NUCLEOTIDE SEQUENCE</scope>
    <source>
        <strain evidence="2">SK3146</strain>
    </source>
</reference>
<evidence type="ECO:0008006" key="4">
    <source>
        <dbReference type="Google" id="ProtNLM"/>
    </source>
</evidence>